<dbReference type="InterPro" id="IPR026444">
    <property type="entry name" value="Secre_tail"/>
</dbReference>
<dbReference type="Gene3D" id="2.60.40.10">
    <property type="entry name" value="Immunoglobulins"/>
    <property type="match status" value="1"/>
</dbReference>
<name>A0AAJ6BEH3_9BACT</name>
<accession>A0AAJ6BEH3</accession>
<evidence type="ECO:0000256" key="1">
    <source>
        <dbReference type="SAM" id="SignalP"/>
    </source>
</evidence>
<feature type="chain" id="PRO_5042508709" evidence="1">
    <location>
        <begin position="19"/>
        <end position="207"/>
    </location>
</feature>
<gene>
    <name evidence="2" type="ORF">P0Y53_16165</name>
</gene>
<feature type="signal peptide" evidence="1">
    <location>
        <begin position="1"/>
        <end position="18"/>
    </location>
</feature>
<reference evidence="2" key="1">
    <citation type="submission" date="2023-03" db="EMBL/GenBank/DDBJ databases">
        <title>Andean soil-derived lignocellulolytic bacterial consortium as a source of novel taxa and putative plastic-active enzymes.</title>
        <authorList>
            <person name="Diaz-Garcia L."/>
            <person name="Chuvochina M."/>
            <person name="Feuerriegel G."/>
            <person name="Bunk B."/>
            <person name="Sproer C."/>
            <person name="Streit W.R."/>
            <person name="Rodriguez L.M."/>
            <person name="Overmann J."/>
            <person name="Jimenez D.J."/>
        </authorList>
    </citation>
    <scope>NUCLEOTIDE SEQUENCE</scope>
    <source>
        <strain evidence="2">MAG 7</strain>
    </source>
</reference>
<organism evidence="2 3">
    <name type="scientific">Candidatus Pseudobacter hemicellulosilyticus</name>
    <dbReference type="NCBI Taxonomy" id="3121375"/>
    <lineage>
        <taxon>Bacteria</taxon>
        <taxon>Pseudomonadati</taxon>
        <taxon>Bacteroidota</taxon>
        <taxon>Chitinophagia</taxon>
        <taxon>Chitinophagales</taxon>
        <taxon>Chitinophagaceae</taxon>
        <taxon>Pseudobacter</taxon>
    </lineage>
</organism>
<dbReference type="EMBL" id="CP119311">
    <property type="protein sequence ID" value="WEK34023.1"/>
    <property type="molecule type" value="Genomic_DNA"/>
</dbReference>
<evidence type="ECO:0000313" key="3">
    <source>
        <dbReference type="Proteomes" id="UP001220610"/>
    </source>
</evidence>
<sequence>MRSIIYFLLLLGPLAASAAIPPVDNRSIRVAPHQQGMQVAWTAENQRNTSQFNIERSADGINYTRMAVVKAGGHPTDAVNYEWIDTRPAEGTNYYRITEVYSNGTSVTSTAVRMDAGPLKNGLRIYPNPVNTGSVNLQFNNMEAGNYRIRLFNHAGQGLELRTILHQGGTITHQFPLSYRVIAGSYALEVTSPSGARTGYNLVVVKK</sequence>
<dbReference type="Proteomes" id="UP001220610">
    <property type="component" value="Chromosome"/>
</dbReference>
<protein>
    <submittedName>
        <fullName evidence="2">T9SS type A sorting domain-containing protein</fullName>
    </submittedName>
</protein>
<keyword evidence="1" id="KW-0732">Signal</keyword>
<dbReference type="InterPro" id="IPR013783">
    <property type="entry name" value="Ig-like_fold"/>
</dbReference>
<dbReference type="AlphaFoldDB" id="A0AAJ6BEH3"/>
<dbReference type="NCBIfam" id="TIGR04183">
    <property type="entry name" value="Por_Secre_tail"/>
    <property type="match status" value="1"/>
</dbReference>
<evidence type="ECO:0000313" key="2">
    <source>
        <dbReference type="EMBL" id="WEK34023.1"/>
    </source>
</evidence>
<proteinExistence type="predicted"/>